<dbReference type="AlphaFoldDB" id="A0A5B8SVF4"/>
<dbReference type="KEGG" id="paur:FGL86_10575"/>
<sequence length="93" mass="9515">MADSVGGWFKDTLGINSPSRVFTAFGGYTVDGLNQGLDAQRDEPAKRVHDIARRVAQAGAGIAIGTAGMPAMADIPIDRRPAMSASTSAAPAA</sequence>
<proteinExistence type="predicted"/>
<dbReference type="RefSeq" id="WP_147184526.1">
    <property type="nucleotide sequence ID" value="NZ_CP042382.1"/>
</dbReference>
<evidence type="ECO:0000313" key="1">
    <source>
        <dbReference type="EMBL" id="QEA39475.1"/>
    </source>
</evidence>
<keyword evidence="2" id="KW-1185">Reference proteome</keyword>
<name>A0A5B8SVF4_9GAMM</name>
<organism evidence="1 2">
    <name type="scientific">Pistricoccus aurantiacus</name>
    <dbReference type="NCBI Taxonomy" id="1883414"/>
    <lineage>
        <taxon>Bacteria</taxon>
        <taxon>Pseudomonadati</taxon>
        <taxon>Pseudomonadota</taxon>
        <taxon>Gammaproteobacteria</taxon>
        <taxon>Oceanospirillales</taxon>
        <taxon>Halomonadaceae</taxon>
        <taxon>Pistricoccus</taxon>
    </lineage>
</organism>
<protein>
    <submittedName>
        <fullName evidence="1">Uncharacterized protein</fullName>
    </submittedName>
</protein>
<accession>A0A5B8SVF4</accession>
<dbReference type="OrthoDB" id="8019720at2"/>
<dbReference type="Proteomes" id="UP000321272">
    <property type="component" value="Chromosome"/>
</dbReference>
<evidence type="ECO:0000313" key="2">
    <source>
        <dbReference type="Proteomes" id="UP000321272"/>
    </source>
</evidence>
<gene>
    <name evidence="1" type="ORF">FGL86_10575</name>
</gene>
<dbReference type="EMBL" id="CP042382">
    <property type="protein sequence ID" value="QEA39475.1"/>
    <property type="molecule type" value="Genomic_DNA"/>
</dbReference>
<reference evidence="1 2" key="1">
    <citation type="submission" date="2019-06" db="EMBL/GenBank/DDBJ databases">
        <title>Genome analyses of bacteria isolated from kimchi.</title>
        <authorList>
            <person name="Lee S."/>
            <person name="Ahn S."/>
            <person name="Roh S."/>
        </authorList>
    </citation>
    <scope>NUCLEOTIDE SEQUENCE [LARGE SCALE GENOMIC DNA]</scope>
    <source>
        <strain evidence="1 2">CBA4606</strain>
    </source>
</reference>